<feature type="domain" description="Peptidase S1" evidence="1">
    <location>
        <begin position="2"/>
        <end position="47"/>
    </location>
</feature>
<dbReference type="GO" id="GO:0006508">
    <property type="term" value="P:proteolysis"/>
    <property type="evidence" value="ECO:0007669"/>
    <property type="project" value="InterPro"/>
</dbReference>
<dbReference type="Proteomes" id="UP000709295">
    <property type="component" value="Unassembled WGS sequence"/>
</dbReference>
<evidence type="ECO:0000313" key="3">
    <source>
        <dbReference type="Proteomes" id="UP000709295"/>
    </source>
</evidence>
<accession>A0A8J5LYR3</accession>
<comment type="caution">
    <text evidence="2">The sequence shown here is derived from an EMBL/GenBank/DDBJ whole genome shotgun (WGS) entry which is preliminary data.</text>
</comment>
<organism evidence="2 3">
    <name type="scientific">Phytophthora aleatoria</name>
    <dbReference type="NCBI Taxonomy" id="2496075"/>
    <lineage>
        <taxon>Eukaryota</taxon>
        <taxon>Sar</taxon>
        <taxon>Stramenopiles</taxon>
        <taxon>Oomycota</taxon>
        <taxon>Peronosporomycetes</taxon>
        <taxon>Peronosporales</taxon>
        <taxon>Peronosporaceae</taxon>
        <taxon>Phytophthora</taxon>
    </lineage>
</organism>
<dbReference type="AlphaFoldDB" id="A0A8J5LYR3"/>
<evidence type="ECO:0000259" key="1">
    <source>
        <dbReference type="Pfam" id="PF00089"/>
    </source>
</evidence>
<sequence length="54" mass="5802">MGDPLIRENQQGDADDVLIGLNSGGYDCGLEGIPRLYSRVTAVLPWINSIINGN</sequence>
<name>A0A8J5LYR3_9STRA</name>
<proteinExistence type="predicted"/>
<dbReference type="InterPro" id="IPR001254">
    <property type="entry name" value="Trypsin_dom"/>
</dbReference>
<dbReference type="Pfam" id="PF00089">
    <property type="entry name" value="Trypsin"/>
    <property type="match status" value="1"/>
</dbReference>
<dbReference type="GO" id="GO:0004252">
    <property type="term" value="F:serine-type endopeptidase activity"/>
    <property type="evidence" value="ECO:0007669"/>
    <property type="project" value="InterPro"/>
</dbReference>
<gene>
    <name evidence="2" type="ORF">JG688_00017113</name>
</gene>
<dbReference type="EMBL" id="JAENGY010002387">
    <property type="protein sequence ID" value="KAG6944376.1"/>
    <property type="molecule type" value="Genomic_DNA"/>
</dbReference>
<evidence type="ECO:0000313" key="2">
    <source>
        <dbReference type="EMBL" id="KAG6944376.1"/>
    </source>
</evidence>
<reference evidence="2" key="1">
    <citation type="submission" date="2021-01" db="EMBL/GenBank/DDBJ databases">
        <title>Phytophthora aleatoria, a newly-described species from Pinus radiata is distinct from Phytophthora cactorum isolates based on comparative genomics.</title>
        <authorList>
            <person name="Mcdougal R."/>
            <person name="Panda P."/>
            <person name="Williams N."/>
            <person name="Studholme D.J."/>
        </authorList>
    </citation>
    <scope>NUCLEOTIDE SEQUENCE</scope>
    <source>
        <strain evidence="2">NZFS 4037</strain>
    </source>
</reference>
<keyword evidence="3" id="KW-1185">Reference proteome</keyword>
<protein>
    <recommendedName>
        <fullName evidence="1">Peptidase S1 domain-containing protein</fullName>
    </recommendedName>
</protein>